<dbReference type="InterPro" id="IPR027271">
    <property type="entry name" value="Acetolactate_synth/TF_NikR_C"/>
</dbReference>
<dbReference type="InterPro" id="IPR023860">
    <property type="entry name" value="FeFe-hyd_TM1266"/>
</dbReference>
<keyword evidence="2" id="KW-1185">Reference proteome</keyword>
<dbReference type="SUPFAM" id="SSF55021">
    <property type="entry name" value="ACT-like"/>
    <property type="match status" value="1"/>
</dbReference>
<dbReference type="InterPro" id="IPR045865">
    <property type="entry name" value="ACT-like_dom_sf"/>
</dbReference>
<organism evidence="1 2">
    <name type="scientific">Ruminiclostridium sufflavum DSM 19573</name>
    <dbReference type="NCBI Taxonomy" id="1121337"/>
    <lineage>
        <taxon>Bacteria</taxon>
        <taxon>Bacillati</taxon>
        <taxon>Bacillota</taxon>
        <taxon>Clostridia</taxon>
        <taxon>Eubacteriales</taxon>
        <taxon>Oscillospiraceae</taxon>
        <taxon>Ruminiclostridium</taxon>
    </lineage>
</organism>
<proteinExistence type="predicted"/>
<evidence type="ECO:0000313" key="2">
    <source>
        <dbReference type="Proteomes" id="UP000248132"/>
    </source>
</evidence>
<evidence type="ECO:0000313" key="1">
    <source>
        <dbReference type="EMBL" id="PYG89863.1"/>
    </source>
</evidence>
<dbReference type="Gene3D" id="3.30.70.1150">
    <property type="entry name" value="ACT-like. Chain A, domain 2"/>
    <property type="match status" value="1"/>
</dbReference>
<name>A0A318XRA2_9FIRM</name>
<dbReference type="OrthoDB" id="9796135at2"/>
<dbReference type="Proteomes" id="UP000248132">
    <property type="component" value="Unassembled WGS sequence"/>
</dbReference>
<reference evidence="1 2" key="1">
    <citation type="submission" date="2018-06" db="EMBL/GenBank/DDBJ databases">
        <title>Genomic Encyclopedia of Type Strains, Phase I: the one thousand microbial genomes (KMG-I) project.</title>
        <authorList>
            <person name="Kyrpides N."/>
        </authorList>
    </citation>
    <scope>NUCLEOTIDE SEQUENCE [LARGE SCALE GENOMIC DNA]</scope>
    <source>
        <strain evidence="1 2">DSM 19573</strain>
    </source>
</reference>
<comment type="caution">
    <text evidence="1">The sequence shown here is derived from an EMBL/GenBank/DDBJ whole genome shotgun (WGS) entry which is preliminary data.</text>
</comment>
<protein>
    <submittedName>
        <fullName evidence="1">Putative iron-only hydrogenase system regulator</fullName>
    </submittedName>
</protein>
<accession>A0A318XRA2</accession>
<dbReference type="AlphaFoldDB" id="A0A318XRA2"/>
<dbReference type="Pfam" id="PF21699">
    <property type="entry name" value="TM1266-like"/>
    <property type="match status" value="1"/>
</dbReference>
<dbReference type="RefSeq" id="WP_110460543.1">
    <property type="nucleotide sequence ID" value="NZ_QKMR01000002.1"/>
</dbReference>
<sequence>MNKNFQTRIAAVSIIIENPESVEKLNTVLHEYSQYIIGRMGIPYQKRNISIICIVMDAPNDVISALSGKLGMLPNITAKTAYSKLFDLTADIGGNN</sequence>
<dbReference type="EMBL" id="QKMR01000002">
    <property type="protein sequence ID" value="PYG89863.1"/>
    <property type="molecule type" value="Genomic_DNA"/>
</dbReference>
<gene>
    <name evidence="1" type="ORF">LY28_00462</name>
</gene>
<dbReference type="NCBIfam" id="TIGR03959">
    <property type="entry name" value="hyd_TM1266"/>
    <property type="match status" value="1"/>
</dbReference>